<dbReference type="SUPFAM" id="SSF53448">
    <property type="entry name" value="Nucleotide-diphospho-sugar transferases"/>
    <property type="match status" value="2"/>
</dbReference>
<dbReference type="EMBL" id="JAHQCX010000001">
    <property type="protein sequence ID" value="MBU9724636.1"/>
    <property type="molecule type" value="Genomic_DNA"/>
</dbReference>
<evidence type="ECO:0000313" key="3">
    <source>
        <dbReference type="Proteomes" id="UP001314681"/>
    </source>
</evidence>
<protein>
    <submittedName>
        <fullName evidence="2">Glycosyltransferase</fullName>
        <ecNumber evidence="2">2.4.-.-</ecNumber>
    </submittedName>
</protein>
<reference evidence="2 3" key="1">
    <citation type="submission" date="2021-06" db="EMBL/GenBank/DDBJ databases">
        <title>Description of novel taxa of the family Lachnospiraceae.</title>
        <authorList>
            <person name="Chaplin A.V."/>
            <person name="Sokolova S.R."/>
            <person name="Pikina A.P."/>
            <person name="Korzhanova M."/>
            <person name="Belova V."/>
            <person name="Korostin D."/>
            <person name="Efimov B.A."/>
        </authorList>
    </citation>
    <scope>NUCLEOTIDE SEQUENCE [LARGE SCALE GENOMIC DNA]</scope>
    <source>
        <strain evidence="2 3">ASD4241</strain>
    </source>
</reference>
<keyword evidence="2" id="KW-0328">Glycosyltransferase</keyword>
<evidence type="ECO:0000313" key="2">
    <source>
        <dbReference type="EMBL" id="MBU9724636.1"/>
    </source>
</evidence>
<keyword evidence="3" id="KW-1185">Reference proteome</keyword>
<dbReference type="EC" id="2.4.-.-" evidence="2"/>
<dbReference type="Proteomes" id="UP001314681">
    <property type="component" value="Unassembled WGS sequence"/>
</dbReference>
<dbReference type="GO" id="GO:0016757">
    <property type="term" value="F:glycosyltransferase activity"/>
    <property type="evidence" value="ECO:0007669"/>
    <property type="project" value="UniProtKB-KW"/>
</dbReference>
<dbReference type="PANTHER" id="PTHR43179">
    <property type="entry name" value="RHAMNOSYLTRANSFERASE WBBL"/>
    <property type="match status" value="1"/>
</dbReference>
<dbReference type="RefSeq" id="WP_238726132.1">
    <property type="nucleotide sequence ID" value="NZ_JAHQCX010000001.1"/>
</dbReference>
<keyword evidence="2" id="KW-0808">Transferase</keyword>
<feature type="domain" description="Glycosyltransferase 2-like" evidence="1">
    <location>
        <begin position="287"/>
        <end position="461"/>
    </location>
</feature>
<dbReference type="InterPro" id="IPR029044">
    <property type="entry name" value="Nucleotide-diphossugar_trans"/>
</dbReference>
<proteinExistence type="predicted"/>
<dbReference type="Gene3D" id="3.90.550.10">
    <property type="entry name" value="Spore Coat Polysaccharide Biosynthesis Protein SpsA, Chain A"/>
    <property type="match status" value="2"/>
</dbReference>
<dbReference type="Pfam" id="PF00535">
    <property type="entry name" value="Glycos_transf_2"/>
    <property type="match status" value="1"/>
</dbReference>
<organism evidence="2 3">
    <name type="scientific">Diplocloster modestus</name>
    <dbReference type="NCBI Taxonomy" id="2850322"/>
    <lineage>
        <taxon>Bacteria</taxon>
        <taxon>Bacillati</taxon>
        <taxon>Bacillota</taxon>
        <taxon>Clostridia</taxon>
        <taxon>Lachnospirales</taxon>
        <taxon>Lachnospiraceae</taxon>
        <taxon>Diplocloster</taxon>
    </lineage>
</organism>
<accession>A0ABS6K278</accession>
<comment type="caution">
    <text evidence="2">The sequence shown here is derived from an EMBL/GenBank/DDBJ whole genome shotgun (WGS) entry which is preliminary data.</text>
</comment>
<dbReference type="PANTHER" id="PTHR43179:SF7">
    <property type="entry name" value="RHAMNOSYLTRANSFERASE WBBL"/>
    <property type="match status" value="1"/>
</dbReference>
<name>A0ABS6K278_9FIRM</name>
<sequence>MFKYQFENIKLYLSRIFSEDNIEVLRKNGLRSFLWNLSYADEVCKQKDLYLAWRNANREDPYKKCRIKNPTSFSIVVYNKNANEKQAEMFWRALRDQVYRFKEIQYFQNFEGDWSQLLGEYIVLTDDTILLQPNNLQCFADYISTHPDVDIIYCDEDSILDDTDKRGFPFFKPDWSPDTFLSFQYFGKFLVVRKALLHNCKFEFDRDPYVNLYELLLILTEHINEIGHIDKVLFSKPYEEPVGDGKEIKEIKERTLKRRNYNGDVTREPNTGIYRIQYKNPNFPKVSIIIPSKDNPGIINQCLKSIRQYTSYKNFDIIVIDNGSSSNNKIEYHLLCEKYEAKYLYYPIDFNYSKMCNIGAKSTDGEFLLFLNDDIEVINENWIELLVGHASLPYVGAVGAKLLYPNTNIIQHVGVTNLKIGPAHKLSLLQDDKNYYFGRNYLEYNYLAVTGACLMLERKKYNRVGGFDENLRIRYNDVELCFSLYEMGYYNIVRTDVVLYHHESLSRGDDTLDNKKMLELKCEREKLYSKHSMFYNHDPFYNTNLVDHKTLYEPNFIYNFEERQSFAKYRKFNRQLKPEWYNSCFKCVIENIQYLDECILLEGWTFVMGADNSAFKRNILLLNNKMDHNILCSLFPRYRDDVVKQFPNEKKIALSGFVSRIPYNCLEVNAKYRINLIAKAKFSRQVLLAETDTIINPNKILHNSK</sequence>
<gene>
    <name evidence="2" type="ORF">KTH90_01270</name>
</gene>
<dbReference type="InterPro" id="IPR001173">
    <property type="entry name" value="Glyco_trans_2-like"/>
</dbReference>
<evidence type="ECO:0000259" key="1">
    <source>
        <dbReference type="Pfam" id="PF00535"/>
    </source>
</evidence>